<evidence type="ECO:0000313" key="2">
    <source>
        <dbReference type="EMBL" id="KAG2581382.1"/>
    </source>
</evidence>
<dbReference type="AlphaFoldDB" id="A0A8T0R6N2"/>
<dbReference type="EMBL" id="CM029047">
    <property type="protein sequence ID" value="KAG2581382.1"/>
    <property type="molecule type" value="Genomic_DNA"/>
</dbReference>
<protein>
    <submittedName>
        <fullName evidence="2">Uncharacterized protein</fullName>
    </submittedName>
</protein>
<reference evidence="2" key="1">
    <citation type="submission" date="2020-05" db="EMBL/GenBank/DDBJ databases">
        <title>WGS assembly of Panicum virgatum.</title>
        <authorList>
            <person name="Lovell J.T."/>
            <person name="Jenkins J."/>
            <person name="Shu S."/>
            <person name="Juenger T.E."/>
            <person name="Schmutz J."/>
        </authorList>
    </citation>
    <scope>NUCLEOTIDE SEQUENCE</scope>
    <source>
        <strain evidence="2">AP13</strain>
    </source>
</reference>
<name>A0A8T0R6N2_PANVG</name>
<evidence type="ECO:0000313" key="3">
    <source>
        <dbReference type="Proteomes" id="UP000823388"/>
    </source>
</evidence>
<gene>
    <name evidence="2" type="ORF">PVAP13_6KG031200</name>
</gene>
<sequence>MEDTLALMVASSRTLLLGASPPAESAAAAGWRWGKGNGRAAAAEASAPPQPTPPHPTRELNIRRPDANRSSNPTHPARQHPVLEQVHPFTAPRRAARDRKPERQASKPTPHAAGTKQRALAIRRGGLTSRELDPRRFAVERREEPRIRAESRGISGESPTPAVRRRAGGRIGWGKRRGGEEARREREVRRGRGGGVWLGGEGNRLNRKGQEGDAERDTPAQHQERETKGRLKFFLKEHLYI</sequence>
<proteinExistence type="predicted"/>
<feature type="compositionally biased region" description="Basic and acidic residues" evidence="1">
    <location>
        <begin position="130"/>
        <end position="151"/>
    </location>
</feature>
<comment type="caution">
    <text evidence="2">The sequence shown here is derived from an EMBL/GenBank/DDBJ whole genome shotgun (WGS) entry which is preliminary data.</text>
</comment>
<accession>A0A8T0R6N2</accession>
<feature type="region of interest" description="Disordered" evidence="1">
    <location>
        <begin position="30"/>
        <end position="229"/>
    </location>
</feature>
<organism evidence="2 3">
    <name type="scientific">Panicum virgatum</name>
    <name type="common">Blackwell switchgrass</name>
    <dbReference type="NCBI Taxonomy" id="38727"/>
    <lineage>
        <taxon>Eukaryota</taxon>
        <taxon>Viridiplantae</taxon>
        <taxon>Streptophyta</taxon>
        <taxon>Embryophyta</taxon>
        <taxon>Tracheophyta</taxon>
        <taxon>Spermatophyta</taxon>
        <taxon>Magnoliopsida</taxon>
        <taxon>Liliopsida</taxon>
        <taxon>Poales</taxon>
        <taxon>Poaceae</taxon>
        <taxon>PACMAD clade</taxon>
        <taxon>Panicoideae</taxon>
        <taxon>Panicodae</taxon>
        <taxon>Paniceae</taxon>
        <taxon>Panicinae</taxon>
        <taxon>Panicum</taxon>
        <taxon>Panicum sect. Hiantes</taxon>
    </lineage>
</organism>
<feature type="compositionally biased region" description="Basic residues" evidence="1">
    <location>
        <begin position="163"/>
        <end position="176"/>
    </location>
</feature>
<feature type="compositionally biased region" description="Basic and acidic residues" evidence="1">
    <location>
        <begin position="208"/>
        <end position="229"/>
    </location>
</feature>
<keyword evidence="3" id="KW-1185">Reference proteome</keyword>
<evidence type="ECO:0000256" key="1">
    <source>
        <dbReference type="SAM" id="MobiDB-lite"/>
    </source>
</evidence>
<dbReference type="Proteomes" id="UP000823388">
    <property type="component" value="Chromosome 6K"/>
</dbReference>
<feature type="compositionally biased region" description="Gly residues" evidence="1">
    <location>
        <begin position="193"/>
        <end position="202"/>
    </location>
</feature>
<feature type="compositionally biased region" description="Basic and acidic residues" evidence="1">
    <location>
        <begin position="56"/>
        <end position="67"/>
    </location>
</feature>
<feature type="compositionally biased region" description="Basic and acidic residues" evidence="1">
    <location>
        <begin position="177"/>
        <end position="190"/>
    </location>
</feature>